<dbReference type="Gene3D" id="2.130.10.10">
    <property type="entry name" value="YVTN repeat-like/Quinoprotein amine dehydrogenase"/>
    <property type="match status" value="2"/>
</dbReference>
<organism evidence="2 3">
    <name type="scientific">Karstenula rhodostoma CBS 690.94</name>
    <dbReference type="NCBI Taxonomy" id="1392251"/>
    <lineage>
        <taxon>Eukaryota</taxon>
        <taxon>Fungi</taxon>
        <taxon>Dikarya</taxon>
        <taxon>Ascomycota</taxon>
        <taxon>Pezizomycotina</taxon>
        <taxon>Dothideomycetes</taxon>
        <taxon>Pleosporomycetidae</taxon>
        <taxon>Pleosporales</taxon>
        <taxon>Massarineae</taxon>
        <taxon>Didymosphaeriaceae</taxon>
        <taxon>Karstenula</taxon>
    </lineage>
</organism>
<dbReference type="OrthoDB" id="3679835at2759"/>
<keyword evidence="1" id="KW-0732">Signal</keyword>
<dbReference type="AlphaFoldDB" id="A0A9P4UA47"/>
<dbReference type="Proteomes" id="UP000799764">
    <property type="component" value="Unassembled WGS sequence"/>
</dbReference>
<accession>A0A9P4UA47</accession>
<dbReference type="InterPro" id="IPR015943">
    <property type="entry name" value="WD40/YVTN_repeat-like_dom_sf"/>
</dbReference>
<proteinExistence type="predicted"/>
<evidence type="ECO:0000256" key="1">
    <source>
        <dbReference type="SAM" id="SignalP"/>
    </source>
</evidence>
<feature type="signal peptide" evidence="1">
    <location>
        <begin position="1"/>
        <end position="17"/>
    </location>
</feature>
<keyword evidence="3" id="KW-1185">Reference proteome</keyword>
<feature type="chain" id="PRO_5040226512" evidence="1">
    <location>
        <begin position="18"/>
        <end position="374"/>
    </location>
</feature>
<protein>
    <submittedName>
        <fullName evidence="2">Oligoxyloglucan reducing end-specific cellobiohydrolase</fullName>
    </submittedName>
</protein>
<name>A0A9P4UA47_9PLEO</name>
<gene>
    <name evidence="2" type="ORF">P171DRAFT_433214</name>
</gene>
<evidence type="ECO:0000313" key="3">
    <source>
        <dbReference type="Proteomes" id="UP000799764"/>
    </source>
</evidence>
<dbReference type="PANTHER" id="PTHR47199:SF2">
    <property type="entry name" value="PHOTOSYSTEM II STABILITY_ASSEMBLY FACTOR HCF136, CHLOROPLASTIC"/>
    <property type="match status" value="1"/>
</dbReference>
<reference evidence="2" key="1">
    <citation type="journal article" date="2020" name="Stud. Mycol.">
        <title>101 Dothideomycetes genomes: a test case for predicting lifestyles and emergence of pathogens.</title>
        <authorList>
            <person name="Haridas S."/>
            <person name="Albert R."/>
            <person name="Binder M."/>
            <person name="Bloem J."/>
            <person name="Labutti K."/>
            <person name="Salamov A."/>
            <person name="Andreopoulos B."/>
            <person name="Baker S."/>
            <person name="Barry K."/>
            <person name="Bills G."/>
            <person name="Bluhm B."/>
            <person name="Cannon C."/>
            <person name="Castanera R."/>
            <person name="Culley D."/>
            <person name="Daum C."/>
            <person name="Ezra D."/>
            <person name="Gonzalez J."/>
            <person name="Henrissat B."/>
            <person name="Kuo A."/>
            <person name="Liang C."/>
            <person name="Lipzen A."/>
            <person name="Lutzoni F."/>
            <person name="Magnuson J."/>
            <person name="Mondo S."/>
            <person name="Nolan M."/>
            <person name="Ohm R."/>
            <person name="Pangilinan J."/>
            <person name="Park H.-J."/>
            <person name="Ramirez L."/>
            <person name="Alfaro M."/>
            <person name="Sun H."/>
            <person name="Tritt A."/>
            <person name="Yoshinaga Y."/>
            <person name="Zwiers L.-H."/>
            <person name="Turgeon B."/>
            <person name="Goodwin S."/>
            <person name="Spatafora J."/>
            <person name="Crous P."/>
            <person name="Grigoriev I."/>
        </authorList>
    </citation>
    <scope>NUCLEOTIDE SEQUENCE</scope>
    <source>
        <strain evidence="2">CBS 690.94</strain>
    </source>
</reference>
<dbReference type="EMBL" id="MU001503">
    <property type="protein sequence ID" value="KAF2442820.1"/>
    <property type="molecule type" value="Genomic_DNA"/>
</dbReference>
<dbReference type="SUPFAM" id="SSF110296">
    <property type="entry name" value="Oligoxyloglucan reducing end-specific cellobiohydrolase"/>
    <property type="match status" value="1"/>
</dbReference>
<dbReference type="PANTHER" id="PTHR47199">
    <property type="entry name" value="PHOTOSYSTEM II STABILITY/ASSEMBLY FACTOR HCF136, CHLOROPLASTIC"/>
    <property type="match status" value="1"/>
</dbReference>
<comment type="caution">
    <text evidence="2">The sequence shown here is derived from an EMBL/GenBank/DDBJ whole genome shotgun (WGS) entry which is preliminary data.</text>
</comment>
<sequence length="374" mass="39970">MQLSLALLIPLFSLSCGSPTKNSSNKWQTKPIQNANGLVTAGFRGLSVISDRIVWVSGTKNSVYQTTDGGASWNDLTITHKETFTNETGTYPVILDFRDIEAFSAHHAVAMAAGDGSENASSVWHTKDGGKHWHKSRTPKNPIFYDSLAWENKHHGLLLQDPANATDGSMGLLETHDGGKSWREVTGTTGLEAKGQAAFAASGTCIAFVAGRWYIVTGGSPDPSRVFRSWNGRNWKDANTSLVGDPDVELGYSGYGMNSVAFRDHQVGLVVGGSFSTGAPASKDNVAYTRNGGVNWTPSSSALLYRSAVSWLPGKGKLAVAAGQTGTNLSRDGGVTWEALTDEQHNEFFAVQCIKGGICWASGRKGAVGRIRIK</sequence>
<evidence type="ECO:0000313" key="2">
    <source>
        <dbReference type="EMBL" id="KAF2442820.1"/>
    </source>
</evidence>